<gene>
    <name evidence="2" type="ORF">DV733_09285</name>
</gene>
<evidence type="ECO:0000313" key="3">
    <source>
        <dbReference type="Proteomes" id="UP000296706"/>
    </source>
</evidence>
<feature type="transmembrane region" description="Helical" evidence="1">
    <location>
        <begin position="166"/>
        <end position="184"/>
    </location>
</feature>
<evidence type="ECO:0000256" key="1">
    <source>
        <dbReference type="SAM" id="Phobius"/>
    </source>
</evidence>
<keyword evidence="1" id="KW-0812">Transmembrane</keyword>
<accession>A0A4D6HEE6</accession>
<keyword evidence="1" id="KW-0472">Membrane</keyword>
<organism evidence="2 3">
    <name type="scientific">Halapricum salinum</name>
    <dbReference type="NCBI Taxonomy" id="1457250"/>
    <lineage>
        <taxon>Archaea</taxon>
        <taxon>Methanobacteriati</taxon>
        <taxon>Methanobacteriota</taxon>
        <taxon>Stenosarchaea group</taxon>
        <taxon>Halobacteria</taxon>
        <taxon>Halobacteriales</taxon>
        <taxon>Haloarculaceae</taxon>
        <taxon>Halapricum</taxon>
    </lineage>
</organism>
<feature type="transmembrane region" description="Helical" evidence="1">
    <location>
        <begin position="133"/>
        <end position="154"/>
    </location>
</feature>
<sequence length="196" mass="22043">MIQIEVSKPQLHWSYLITDGSTHMSARDSESITNIYLGVIVFFAASLVLADYGNRFFVYVVQIDVHHRFIAGIIEPVLTKFLPASVVVSLLEWYEVPDDYLRAHPYRMALLGGFSVALFERILFVVIRGGTISLGFTLAAALHVLNALLIAGLVFSTPTEEQDWMFLAKLVAITVLAMIIHVWWNGWGVLWVAETF</sequence>
<dbReference type="EMBL" id="CP031310">
    <property type="protein sequence ID" value="QCC51422.1"/>
    <property type="molecule type" value="Genomic_DNA"/>
</dbReference>
<evidence type="ECO:0000313" key="2">
    <source>
        <dbReference type="EMBL" id="QCC51422.1"/>
    </source>
</evidence>
<keyword evidence="1" id="KW-1133">Transmembrane helix</keyword>
<name>A0A4D6HEE6_9EURY</name>
<feature type="transmembrane region" description="Helical" evidence="1">
    <location>
        <begin position="31"/>
        <end position="49"/>
    </location>
</feature>
<keyword evidence="3" id="KW-1185">Reference proteome</keyword>
<proteinExistence type="predicted"/>
<feature type="transmembrane region" description="Helical" evidence="1">
    <location>
        <begin position="106"/>
        <end position="127"/>
    </location>
</feature>
<dbReference type="Proteomes" id="UP000296706">
    <property type="component" value="Chromosome"/>
</dbReference>
<reference evidence="2 3" key="1">
    <citation type="journal article" date="2019" name="Nat. Commun.">
        <title>A new type of DNA phosphorothioation-based antiviral system in archaea.</title>
        <authorList>
            <person name="Xiong L."/>
            <person name="Liu S."/>
            <person name="Chen S."/>
            <person name="Xiao Y."/>
            <person name="Zhu B."/>
            <person name="Gao Y."/>
            <person name="Zhang Y."/>
            <person name="Chen B."/>
            <person name="Luo J."/>
            <person name="Deng Z."/>
            <person name="Chen X."/>
            <person name="Wang L."/>
            <person name="Chen S."/>
        </authorList>
    </citation>
    <scope>NUCLEOTIDE SEQUENCE [LARGE SCALE GENOMIC DNA]</scope>
    <source>
        <strain evidence="2 3">CBA1105</strain>
    </source>
</reference>
<dbReference type="AlphaFoldDB" id="A0A4D6HEE6"/>
<dbReference type="KEGG" id="hsn:DV733_09285"/>
<feature type="transmembrane region" description="Helical" evidence="1">
    <location>
        <begin position="69"/>
        <end position="94"/>
    </location>
</feature>
<protein>
    <submittedName>
        <fullName evidence="2">Uncharacterized protein</fullName>
    </submittedName>
</protein>